<sequence length="453" mass="50707">MYTNVGRYVRIGCIKGRSPKVNERAIDDSWTGYLGQYADLVRIPPIRFAKCFGGSLRSWARNVTESLPAAAGELARLTREYGVSLLYVNAPAFIPYLLMARNYAKLDVGLLFIAHSVGSAYWLKQWLSIAPWIGAKDVLLASTESSRQALLRLSGRYELANRIPLCIDTAARSEADFREREGNRLLAIGRIEDVKNVHVLLRCFAEAKRRVPEAVLTVAGAYTGSSADRIDEYRRRLEGIAAERGLGDSVVFAGPVEGEAKERLFRESDVLVNLSTDPGETFGYNLLEAKAWGLPALCTYWDGFAELVEHGRDGLFASVDWSGDRPVIREEEAVEHCVRLLRDRALRERMSREARASAGEFDYRAAMPRIVSLLEKAQANPIGADEDTLSVLSTPLARLGHLYELDRLSPFGCLDRTPLSILEWETTDRLEEWMPKAKPVIHHFAGRVEHARV</sequence>
<dbReference type="AlphaFoldDB" id="A0A841TVD9"/>
<proteinExistence type="predicted"/>
<dbReference type="SUPFAM" id="SSF53756">
    <property type="entry name" value="UDP-Glycosyltransferase/glycogen phosphorylase"/>
    <property type="match status" value="1"/>
</dbReference>
<gene>
    <name evidence="2" type="ORF">H7B90_05840</name>
</gene>
<dbReference type="InterPro" id="IPR001296">
    <property type="entry name" value="Glyco_trans_1"/>
</dbReference>
<keyword evidence="2" id="KW-0808">Transferase</keyword>
<dbReference type="PANTHER" id="PTHR12526">
    <property type="entry name" value="GLYCOSYLTRANSFERASE"/>
    <property type="match status" value="1"/>
</dbReference>
<evidence type="ECO:0000259" key="1">
    <source>
        <dbReference type="Pfam" id="PF00534"/>
    </source>
</evidence>
<organism evidence="2 3">
    <name type="scientific">Cohnella xylanilytica</name>
    <dbReference type="NCBI Taxonomy" id="557555"/>
    <lineage>
        <taxon>Bacteria</taxon>
        <taxon>Bacillati</taxon>
        <taxon>Bacillota</taxon>
        <taxon>Bacilli</taxon>
        <taxon>Bacillales</taxon>
        <taxon>Paenibacillaceae</taxon>
        <taxon>Cohnella</taxon>
    </lineage>
</organism>
<dbReference type="RefSeq" id="WP_185134913.1">
    <property type="nucleotide sequence ID" value="NZ_BORM01000017.1"/>
</dbReference>
<dbReference type="Pfam" id="PF00534">
    <property type="entry name" value="Glycos_transf_1"/>
    <property type="match status" value="1"/>
</dbReference>
<feature type="domain" description="Glycosyl transferase family 1" evidence="1">
    <location>
        <begin position="181"/>
        <end position="355"/>
    </location>
</feature>
<dbReference type="Gene3D" id="3.40.50.2000">
    <property type="entry name" value="Glycogen Phosphorylase B"/>
    <property type="match status" value="2"/>
</dbReference>
<protein>
    <submittedName>
        <fullName evidence="2">Glycosyltransferase family 4 protein</fullName>
    </submittedName>
</protein>
<dbReference type="GO" id="GO:0016757">
    <property type="term" value="F:glycosyltransferase activity"/>
    <property type="evidence" value="ECO:0007669"/>
    <property type="project" value="InterPro"/>
</dbReference>
<keyword evidence="3" id="KW-1185">Reference proteome</keyword>
<accession>A0A841TVD9</accession>
<evidence type="ECO:0000313" key="3">
    <source>
        <dbReference type="Proteomes" id="UP000553776"/>
    </source>
</evidence>
<dbReference type="Proteomes" id="UP000553776">
    <property type="component" value="Unassembled WGS sequence"/>
</dbReference>
<reference evidence="2 3" key="1">
    <citation type="submission" date="2020-08" db="EMBL/GenBank/DDBJ databases">
        <title>Cohnella phylogeny.</title>
        <authorList>
            <person name="Dunlap C."/>
        </authorList>
    </citation>
    <scope>NUCLEOTIDE SEQUENCE [LARGE SCALE GENOMIC DNA]</scope>
    <source>
        <strain evidence="2 3">DSM 25239</strain>
    </source>
</reference>
<dbReference type="CDD" id="cd03801">
    <property type="entry name" value="GT4_PimA-like"/>
    <property type="match status" value="1"/>
</dbReference>
<name>A0A841TVD9_9BACL</name>
<dbReference type="EMBL" id="JACJVR010000019">
    <property type="protein sequence ID" value="MBB6690922.1"/>
    <property type="molecule type" value="Genomic_DNA"/>
</dbReference>
<comment type="caution">
    <text evidence="2">The sequence shown here is derived from an EMBL/GenBank/DDBJ whole genome shotgun (WGS) entry which is preliminary data.</text>
</comment>
<evidence type="ECO:0000313" key="2">
    <source>
        <dbReference type="EMBL" id="MBB6690922.1"/>
    </source>
</evidence>